<accession>A0A9E8MLA7</accession>
<dbReference type="EMBL" id="CP113089">
    <property type="protein sequence ID" value="WAB81569.1"/>
    <property type="molecule type" value="Genomic_DNA"/>
</dbReference>
<dbReference type="RefSeq" id="WP_267737586.1">
    <property type="nucleotide sequence ID" value="NZ_CP113089.1"/>
</dbReference>
<dbReference type="InterPro" id="IPR042001">
    <property type="entry name" value="Sortase_F"/>
</dbReference>
<organism evidence="4 5">
    <name type="scientific">Microcella daejeonensis</name>
    <dbReference type="NCBI Taxonomy" id="2994971"/>
    <lineage>
        <taxon>Bacteria</taxon>
        <taxon>Bacillati</taxon>
        <taxon>Actinomycetota</taxon>
        <taxon>Actinomycetes</taxon>
        <taxon>Micrococcales</taxon>
        <taxon>Microbacteriaceae</taxon>
        <taxon>Microcella</taxon>
    </lineage>
</organism>
<keyword evidence="5" id="KW-1185">Reference proteome</keyword>
<keyword evidence="3" id="KW-0732">Signal</keyword>
<dbReference type="Proteomes" id="UP001164706">
    <property type="component" value="Chromosome"/>
</dbReference>
<name>A0A9E8MLA7_9MICO</name>
<dbReference type="GO" id="GO:0016787">
    <property type="term" value="F:hydrolase activity"/>
    <property type="evidence" value="ECO:0007669"/>
    <property type="project" value="UniProtKB-KW"/>
</dbReference>
<dbReference type="PROSITE" id="PS51257">
    <property type="entry name" value="PROKAR_LIPOPROTEIN"/>
    <property type="match status" value="1"/>
</dbReference>
<evidence type="ECO:0000256" key="2">
    <source>
        <dbReference type="SAM" id="MobiDB-lite"/>
    </source>
</evidence>
<dbReference type="AlphaFoldDB" id="A0A9E8MLA7"/>
<reference evidence="4" key="1">
    <citation type="submission" date="2022-11" db="EMBL/GenBank/DDBJ databases">
        <title>Description of Microcella daejonensis nov. sp, isolated from riverside soil.</title>
        <authorList>
            <person name="Molina K.M."/>
            <person name="Kim S.B."/>
        </authorList>
    </citation>
    <scope>NUCLEOTIDE SEQUENCE</scope>
    <source>
        <strain evidence="4">MMS21-STM12</strain>
    </source>
</reference>
<dbReference type="KEGG" id="mdb:OVN18_00650"/>
<evidence type="ECO:0000313" key="5">
    <source>
        <dbReference type="Proteomes" id="UP001164706"/>
    </source>
</evidence>
<dbReference type="InterPro" id="IPR005754">
    <property type="entry name" value="Sortase"/>
</dbReference>
<feature type="chain" id="PRO_5038943467" evidence="3">
    <location>
        <begin position="28"/>
        <end position="213"/>
    </location>
</feature>
<feature type="compositionally biased region" description="Pro residues" evidence="2">
    <location>
        <begin position="26"/>
        <end position="45"/>
    </location>
</feature>
<feature type="region of interest" description="Disordered" evidence="2">
    <location>
        <begin position="25"/>
        <end position="60"/>
    </location>
</feature>
<gene>
    <name evidence="4" type="ORF">OVN18_00650</name>
</gene>
<dbReference type="Gene3D" id="2.40.260.10">
    <property type="entry name" value="Sortase"/>
    <property type="match status" value="1"/>
</dbReference>
<evidence type="ECO:0000256" key="1">
    <source>
        <dbReference type="ARBA" id="ARBA00022801"/>
    </source>
</evidence>
<protein>
    <submittedName>
        <fullName evidence="4">Class F sortase</fullName>
    </submittedName>
</protein>
<evidence type="ECO:0000313" key="4">
    <source>
        <dbReference type="EMBL" id="WAB81569.1"/>
    </source>
</evidence>
<feature type="signal peptide" evidence="3">
    <location>
        <begin position="1"/>
        <end position="27"/>
    </location>
</feature>
<proteinExistence type="predicted"/>
<evidence type="ECO:0000256" key="3">
    <source>
        <dbReference type="SAM" id="SignalP"/>
    </source>
</evidence>
<dbReference type="SUPFAM" id="SSF63817">
    <property type="entry name" value="Sortase"/>
    <property type="match status" value="1"/>
</dbReference>
<sequence>MTRRRIPAQLALATAGVLLLASCSAPPAPPAAAPSTPPPAAPAEPFPIEAQTGPGDPAQQQTVATVAPGRLSVPSLGIEVPVSPEGVEPDGYMSIPEDIDVAGWYEFGAGPASESGSTVIAAHVDDPVQGIGPFARLREAQVGAEATVVDAAGTTHVYRVTSVERIVKSEVPLDRVFTQAGAPHLVLITCGGAFDRAARSYTDNYIVTAEKIA</sequence>
<dbReference type="InterPro" id="IPR023365">
    <property type="entry name" value="Sortase_dom-sf"/>
</dbReference>
<keyword evidence="1" id="KW-0378">Hydrolase</keyword>
<dbReference type="Pfam" id="PF04203">
    <property type="entry name" value="Sortase"/>
    <property type="match status" value="1"/>
</dbReference>
<dbReference type="CDD" id="cd05829">
    <property type="entry name" value="Sortase_F"/>
    <property type="match status" value="1"/>
</dbReference>